<feature type="transmembrane region" description="Helical" evidence="11">
    <location>
        <begin position="38"/>
        <end position="60"/>
    </location>
</feature>
<dbReference type="Proteomes" id="UP000320762">
    <property type="component" value="Unassembled WGS sequence"/>
</dbReference>
<keyword evidence="6" id="KW-0297">G-protein coupled receptor</keyword>
<dbReference type="PRINTS" id="PR00901">
    <property type="entry name" value="PHEROMONEBAR"/>
</dbReference>
<organism evidence="12 13">
    <name type="scientific">Schizophyllum amplum</name>
    <dbReference type="NCBI Taxonomy" id="97359"/>
    <lineage>
        <taxon>Eukaryota</taxon>
        <taxon>Fungi</taxon>
        <taxon>Dikarya</taxon>
        <taxon>Basidiomycota</taxon>
        <taxon>Agaricomycotina</taxon>
        <taxon>Agaricomycetes</taxon>
        <taxon>Agaricomycetidae</taxon>
        <taxon>Agaricales</taxon>
        <taxon>Schizophyllaceae</taxon>
        <taxon>Schizophyllum</taxon>
    </lineage>
</organism>
<proteinExistence type="inferred from homology"/>
<dbReference type="GO" id="GO:0004934">
    <property type="term" value="F:mating-type alpha-factor pheromone receptor activity"/>
    <property type="evidence" value="ECO:0007669"/>
    <property type="project" value="InterPro"/>
</dbReference>
<evidence type="ECO:0000256" key="7">
    <source>
        <dbReference type="ARBA" id="ARBA00023136"/>
    </source>
</evidence>
<comment type="caution">
    <text evidence="12">The sequence shown here is derived from an EMBL/GenBank/DDBJ whole genome shotgun (WGS) entry which is preliminary data.</text>
</comment>
<feature type="transmembrane region" description="Helical" evidence="11">
    <location>
        <begin position="72"/>
        <end position="91"/>
    </location>
</feature>
<feature type="transmembrane region" description="Helical" evidence="11">
    <location>
        <begin position="112"/>
        <end position="136"/>
    </location>
</feature>
<protein>
    <submittedName>
        <fullName evidence="12">Pheromone A receptor-domain-containing protein</fullName>
    </submittedName>
</protein>
<dbReference type="CDD" id="cd14966">
    <property type="entry name" value="7tmD_STE3"/>
    <property type="match status" value="1"/>
</dbReference>
<evidence type="ECO:0000256" key="5">
    <source>
        <dbReference type="ARBA" id="ARBA00022989"/>
    </source>
</evidence>
<feature type="transmembrane region" description="Helical" evidence="11">
    <location>
        <begin position="166"/>
        <end position="186"/>
    </location>
</feature>
<name>A0A550C0M1_9AGAR</name>
<dbReference type="EMBL" id="VDMD01000037">
    <property type="protein sequence ID" value="TRM58333.1"/>
    <property type="molecule type" value="Genomic_DNA"/>
</dbReference>
<comment type="similarity">
    <text evidence="2">Belongs to the G-protein coupled receptor 4 family.</text>
</comment>
<feature type="region of interest" description="Disordered" evidence="10">
    <location>
        <begin position="524"/>
        <end position="582"/>
    </location>
</feature>
<keyword evidence="5 11" id="KW-1133">Transmembrane helix</keyword>
<keyword evidence="7 11" id="KW-0472">Membrane</keyword>
<keyword evidence="3" id="KW-0589">Pheromone response</keyword>
<evidence type="ECO:0000256" key="2">
    <source>
        <dbReference type="ARBA" id="ARBA00011085"/>
    </source>
</evidence>
<feature type="compositionally biased region" description="Basic and acidic residues" evidence="10">
    <location>
        <begin position="441"/>
        <end position="450"/>
    </location>
</feature>
<sequence length="582" mass="62729">MLSNDPTYPLFPILAFLGSVLALLPLPFTLQAWNVGACALAGWAATACLLSFIDSVVWAGNVVNAVPGWCDIASKLLLGASIGIPASSLCISHRLWKVTSTKALPETRRDALRVIAFDLGLSTGIPLLVMILHVIVQDHRFTILEDLGCHAAIYNTLPAYFLVLNWPLGLCAASLIYAVLCLRVSYIHRLQFDHMLAQMGSMRTGLCLRLVLLALFTNFATITTASLRIAALAHSSALEPWVSWPHAHSQGGQITRVLAADWRASSVNSAAIETERWLPVLCALAFFALFGLAGEASYQERCLHVLRKVFRRSTAPTFKLPHPQWKKDHWNVEKPVSDSYIGSLPVYVAGGGDSDDPFASTRKDPFAPADLSASRSKSLDLCRSRSLNSQHVDDLTRSSSWSAPPGLGQDSAESIPALPVHIIPPSPQRTSTVTAGASAPDDSRLPHRLPDRSILASPSEASLPSVHLHARHTPQGSVTSLASCASLATSLSSRDVIYISDAYVTDPNHAYYAYQGYYTSPYDASADPPSPPPFSNLAPAAPDAEAAAKRAPTPLPMLFARRAQSPSPVRVTVQTEREVQGA</sequence>
<evidence type="ECO:0000313" key="13">
    <source>
        <dbReference type="Proteomes" id="UP000320762"/>
    </source>
</evidence>
<dbReference type="OrthoDB" id="2874149at2759"/>
<evidence type="ECO:0000256" key="9">
    <source>
        <dbReference type="ARBA" id="ARBA00023224"/>
    </source>
</evidence>
<comment type="subcellular location">
    <subcellularLocation>
        <location evidence="1">Membrane</location>
        <topology evidence="1">Multi-pass membrane protein</topology>
    </subcellularLocation>
</comment>
<feature type="transmembrane region" description="Helical" evidence="11">
    <location>
        <begin position="6"/>
        <end position="26"/>
    </location>
</feature>
<dbReference type="PRINTS" id="PR00899">
    <property type="entry name" value="GPCRSTE3"/>
</dbReference>
<feature type="transmembrane region" description="Helical" evidence="11">
    <location>
        <begin position="206"/>
        <end position="231"/>
    </location>
</feature>
<gene>
    <name evidence="12" type="ORF">BD626DRAFT_410774</name>
</gene>
<keyword evidence="9" id="KW-0807">Transducer</keyword>
<evidence type="ECO:0000256" key="6">
    <source>
        <dbReference type="ARBA" id="ARBA00023040"/>
    </source>
</evidence>
<dbReference type="PANTHER" id="PTHR28097">
    <property type="entry name" value="PHEROMONE A FACTOR RECEPTOR"/>
    <property type="match status" value="1"/>
</dbReference>
<dbReference type="Pfam" id="PF02076">
    <property type="entry name" value="STE3"/>
    <property type="match status" value="1"/>
</dbReference>
<evidence type="ECO:0000256" key="3">
    <source>
        <dbReference type="ARBA" id="ARBA00022507"/>
    </source>
</evidence>
<evidence type="ECO:0000256" key="8">
    <source>
        <dbReference type="ARBA" id="ARBA00023170"/>
    </source>
</evidence>
<evidence type="ECO:0000256" key="10">
    <source>
        <dbReference type="SAM" id="MobiDB-lite"/>
    </source>
</evidence>
<dbReference type="PANTHER" id="PTHR28097:SF1">
    <property type="entry name" value="PHEROMONE A FACTOR RECEPTOR"/>
    <property type="match status" value="1"/>
</dbReference>
<feature type="compositionally biased region" description="Low complexity" evidence="10">
    <location>
        <begin position="535"/>
        <end position="552"/>
    </location>
</feature>
<evidence type="ECO:0000256" key="11">
    <source>
        <dbReference type="SAM" id="Phobius"/>
    </source>
</evidence>
<evidence type="ECO:0000256" key="4">
    <source>
        <dbReference type="ARBA" id="ARBA00022692"/>
    </source>
</evidence>
<reference evidence="12 13" key="1">
    <citation type="journal article" date="2019" name="New Phytol.">
        <title>Comparative genomics reveals unique wood-decay strategies and fruiting body development in the Schizophyllaceae.</title>
        <authorList>
            <person name="Almasi E."/>
            <person name="Sahu N."/>
            <person name="Krizsan K."/>
            <person name="Balint B."/>
            <person name="Kovacs G.M."/>
            <person name="Kiss B."/>
            <person name="Cseklye J."/>
            <person name="Drula E."/>
            <person name="Henrissat B."/>
            <person name="Nagy I."/>
            <person name="Chovatia M."/>
            <person name="Adam C."/>
            <person name="LaButti K."/>
            <person name="Lipzen A."/>
            <person name="Riley R."/>
            <person name="Grigoriev I.V."/>
            <person name="Nagy L.G."/>
        </authorList>
    </citation>
    <scope>NUCLEOTIDE SEQUENCE [LARGE SCALE GENOMIC DNA]</scope>
    <source>
        <strain evidence="12 13">NL-1724</strain>
    </source>
</reference>
<evidence type="ECO:0000256" key="1">
    <source>
        <dbReference type="ARBA" id="ARBA00004141"/>
    </source>
</evidence>
<dbReference type="GO" id="GO:0005886">
    <property type="term" value="C:plasma membrane"/>
    <property type="evidence" value="ECO:0007669"/>
    <property type="project" value="TreeGrafter"/>
</dbReference>
<keyword evidence="8 12" id="KW-0675">Receptor</keyword>
<dbReference type="AlphaFoldDB" id="A0A550C0M1"/>
<keyword evidence="4 11" id="KW-0812">Transmembrane</keyword>
<dbReference type="InterPro" id="IPR000481">
    <property type="entry name" value="GPCR_Pheromne_B_alpha_rcpt"/>
</dbReference>
<keyword evidence="13" id="KW-1185">Reference proteome</keyword>
<feature type="region of interest" description="Disordered" evidence="10">
    <location>
        <begin position="393"/>
        <end position="450"/>
    </location>
</feature>
<dbReference type="InterPro" id="IPR001499">
    <property type="entry name" value="GPCR_STE3"/>
</dbReference>
<accession>A0A550C0M1</accession>
<evidence type="ECO:0000313" key="12">
    <source>
        <dbReference type="EMBL" id="TRM58333.1"/>
    </source>
</evidence>
<dbReference type="GO" id="GO:0000750">
    <property type="term" value="P:pheromone-dependent signal transduction involved in conjugation with cellular fusion"/>
    <property type="evidence" value="ECO:0007669"/>
    <property type="project" value="TreeGrafter"/>
</dbReference>